<evidence type="ECO:0000313" key="2">
    <source>
        <dbReference type="Proteomes" id="UP001241835"/>
    </source>
</evidence>
<name>A0AAF0D5C1_9CAUD</name>
<evidence type="ECO:0000313" key="1">
    <source>
        <dbReference type="EMBL" id="WEU69767.1"/>
    </source>
</evidence>
<dbReference type="InterPro" id="IPR058050">
    <property type="entry name" value="CARGO2"/>
</dbReference>
<keyword evidence="2" id="KW-1185">Reference proteome</keyword>
<reference evidence="1 2" key="1">
    <citation type="submission" date="2023-01" db="EMBL/GenBank/DDBJ databases">
        <title>New crAssphage isolates infecting Bacteroides cellulosilyticus.</title>
        <authorList>
            <person name="Papudeshi B."/>
            <person name="Vega A.A."/>
            <person name="Souza C."/>
            <person name="Giles S.K."/>
            <person name="Mallawaarachchi V."/>
            <person name="Roach M.J."/>
            <person name="An M."/>
            <person name="Jacobson N."/>
            <person name="McNair K."/>
            <person name="Mora M.F."/>
            <person name="Pastrana K."/>
            <person name="Leigh C."/>
            <person name="Cram C."/>
            <person name="Plewa W.S."/>
            <person name="Grigson S.R."/>
            <person name="Bouras G.S."/>
            <person name="Decewicz P."/>
            <person name="Luque A."/>
            <person name="Droit L."/>
            <person name="Handley S."/>
            <person name="Segall A.M."/>
            <person name="Dinsdale E.A."/>
            <person name="Edwards R.A."/>
        </authorList>
    </citation>
    <scope>NUCLEOTIDE SEQUENCE [LARGE SCALE GENOMIC DNA]</scope>
    <source>
        <strain evidence="1">Bc01</strain>
    </source>
</reference>
<sequence length="541" mass="61414">MANFSFVSGAKFRPFSYQEMLQPLQAYTQEYNTIQEGMGELGTKADVFDRMANEQTDPQAYAMYKQYSNDLAKQAESLAKQGLTPASRQGLIDMKRRYSSEIVPIEQAYKRRQELVDEQRKLQAQDSTLLFDRPASTLSLDELISNPALSPQSYSGALLSKQVGTAAQNLAKEVRENPRKWRTILGNQYYETIMQKGFRPEEIMQAVQNNPEASPILQGIVEDAVGSSGIKNWNDENILNRAYDYARQGLWNAVGETQYQQLSNKAYDYAMQERLAAIKKGKTEGTQSKVFRAVPKTKVDGDKKTTELNDELQFIQQLRANPAMINEVAKRRVGVHDPDRLLGTRGNLQYSQYKDEEYKPNAERLQQIIKKYDMKDGSMDQLEQKLQADIRSSAVRNFIYKPDITQSDLISQVIKENARTLGAATESTGLYELDDNRKGDPIKLKNISDYFTGDNDISYDPEVGLIINATKDGKTKSAVIDPELIDDADRNVSGYMKNINVLLENGYDVEAQKYIETMMNYIYGKFNTLAKRQSNTDSKLE</sequence>
<dbReference type="EMBL" id="OQ198717">
    <property type="protein sequence ID" value="WEU69767.1"/>
    <property type="molecule type" value="Genomic_DNA"/>
</dbReference>
<protein>
    <submittedName>
        <fullName evidence="1">Uncharacterized protein</fullName>
    </submittedName>
</protein>
<dbReference type="Pfam" id="PF25712">
    <property type="entry name" value="crAss_CARGO2"/>
    <property type="match status" value="1"/>
</dbReference>
<proteinExistence type="predicted"/>
<accession>A0AAF0D5C1</accession>
<dbReference type="Proteomes" id="UP001241835">
    <property type="component" value="Segment"/>
</dbReference>
<organism evidence="1 2">
    <name type="scientific">Kehishuvirus sp. 'tikkala'</name>
    <dbReference type="NCBI Taxonomy" id="3028513"/>
    <lineage>
        <taxon>Viruses</taxon>
        <taxon>Duplodnaviria</taxon>
        <taxon>Heunggongvirae</taxon>
        <taxon>Uroviricota</taxon>
        <taxon>Caudoviricetes</taxon>
        <taxon>Crassvirales</taxon>
        <taxon>Steigviridae</taxon>
        <taxon>Asinivirinae</taxon>
        <taxon>Kehishuvirus</taxon>
    </lineage>
</organism>